<evidence type="ECO:0000313" key="2">
    <source>
        <dbReference type="EMBL" id="GAX60670.1"/>
    </source>
</evidence>
<dbReference type="PANTHER" id="PTHR37839:SF1">
    <property type="entry name" value="NA(+)-TRANSLOCATING NADH-QUINONE REDUCTASE SUBUNIT A"/>
    <property type="match status" value="1"/>
</dbReference>
<gene>
    <name evidence="2" type="ORF">SCALIN_C13_0185</name>
</gene>
<dbReference type="InterPro" id="IPR008703">
    <property type="entry name" value="NqrA"/>
</dbReference>
<accession>A0A286TXR3</accession>
<keyword evidence="2" id="KW-0830">Ubiquinone</keyword>
<reference evidence="2 3" key="1">
    <citation type="journal article" date="2017" name="Environ. Microbiol. Rep.">
        <title>Genetic diversity of marine anaerobic ammonium-oxidizing bacteria as revealed by genomic and proteomic analyses of 'Candidatus Scalindua japonica'.</title>
        <authorList>
            <person name="Oshiki M."/>
            <person name="Mizuto K."/>
            <person name="Kimura Z."/>
            <person name="Kindaichi T."/>
            <person name="Satoh H."/>
            <person name="Okabe S."/>
        </authorList>
    </citation>
    <scope>NUCLEOTIDE SEQUENCE [LARGE SCALE GENOMIC DNA]</scope>
    <source>
        <strain evidence="3">husup-a2</strain>
    </source>
</reference>
<proteinExistence type="predicted"/>
<dbReference type="EMBL" id="BAOS01000013">
    <property type="protein sequence ID" value="GAX60670.1"/>
    <property type="molecule type" value="Genomic_DNA"/>
</dbReference>
<sequence>MFRIRKGLDLPITGAPAQNIDSGPTVNRVALVGDDYIGMKPKMVVQVGDSVKLGQILFEDKKTPGVQFTSPGCGKVVAINRGDKRKFESIVIDEVEGEDEEPSRHSTPRNWIAWGVLRCRIC</sequence>
<organism evidence="2 3">
    <name type="scientific">Candidatus Scalindua japonica</name>
    <dbReference type="NCBI Taxonomy" id="1284222"/>
    <lineage>
        <taxon>Bacteria</taxon>
        <taxon>Pseudomonadati</taxon>
        <taxon>Planctomycetota</taxon>
        <taxon>Candidatus Brocadiia</taxon>
        <taxon>Candidatus Brocadiales</taxon>
        <taxon>Candidatus Scalinduaceae</taxon>
        <taxon>Candidatus Scalindua</taxon>
    </lineage>
</organism>
<dbReference type="Pfam" id="PF05896">
    <property type="entry name" value="NQRA_N"/>
    <property type="match status" value="1"/>
</dbReference>
<dbReference type="InterPro" id="IPR056147">
    <property type="entry name" value="NQRA_N"/>
</dbReference>
<protein>
    <submittedName>
        <fullName evidence="2">Na+-transporting NADH:ubiquinone oxidoreductase, subunit NqrA</fullName>
    </submittedName>
</protein>
<evidence type="ECO:0000313" key="3">
    <source>
        <dbReference type="Proteomes" id="UP000218542"/>
    </source>
</evidence>
<dbReference type="GO" id="GO:0016655">
    <property type="term" value="F:oxidoreductase activity, acting on NAD(P)H, quinone or similar compound as acceptor"/>
    <property type="evidence" value="ECO:0007669"/>
    <property type="project" value="InterPro"/>
</dbReference>
<dbReference type="GO" id="GO:0006814">
    <property type="term" value="P:sodium ion transport"/>
    <property type="evidence" value="ECO:0007669"/>
    <property type="project" value="InterPro"/>
</dbReference>
<dbReference type="AlphaFoldDB" id="A0A286TXR3"/>
<dbReference type="Proteomes" id="UP000218542">
    <property type="component" value="Unassembled WGS sequence"/>
</dbReference>
<name>A0A286TXR3_9BACT</name>
<evidence type="ECO:0000259" key="1">
    <source>
        <dbReference type="Pfam" id="PF05896"/>
    </source>
</evidence>
<dbReference type="PANTHER" id="PTHR37839">
    <property type="entry name" value="NA(+)-TRANSLOCATING NADH-QUINONE REDUCTASE SUBUNIT A"/>
    <property type="match status" value="1"/>
</dbReference>
<comment type="caution">
    <text evidence="2">The sequence shown here is derived from an EMBL/GenBank/DDBJ whole genome shotgun (WGS) entry which is preliminary data.</text>
</comment>
<keyword evidence="3" id="KW-1185">Reference proteome</keyword>
<feature type="domain" description="NqrA N-terminal barrel-sandwich hybrid" evidence="1">
    <location>
        <begin position="3"/>
        <end position="93"/>
    </location>
</feature>